<name>A0A556PPX8_9BACI</name>
<organism evidence="1 2">
    <name type="scientific">Allobacillus salarius</name>
    <dbReference type="NCBI Taxonomy" id="1955272"/>
    <lineage>
        <taxon>Bacteria</taxon>
        <taxon>Bacillati</taxon>
        <taxon>Bacillota</taxon>
        <taxon>Bacilli</taxon>
        <taxon>Bacillales</taxon>
        <taxon>Bacillaceae</taxon>
        <taxon>Allobacillus</taxon>
    </lineage>
</organism>
<gene>
    <name evidence="1" type="ORF">FPQ13_04110</name>
</gene>
<protein>
    <recommendedName>
        <fullName evidence="3">Sporulation protein YtxC</fullName>
    </recommendedName>
</protein>
<dbReference type="EMBL" id="VMHE01000004">
    <property type="protein sequence ID" value="TSJ66447.1"/>
    <property type="molecule type" value="Genomic_DNA"/>
</dbReference>
<accession>A0A556PPX8</accession>
<dbReference type="OrthoDB" id="2986513at2"/>
<evidence type="ECO:0008006" key="3">
    <source>
        <dbReference type="Google" id="ProtNLM"/>
    </source>
</evidence>
<dbReference type="Proteomes" id="UP000316425">
    <property type="component" value="Unassembled WGS sequence"/>
</dbReference>
<dbReference type="InterPro" id="IPR014199">
    <property type="entry name" value="Spore_YtxC"/>
</dbReference>
<evidence type="ECO:0000313" key="1">
    <source>
        <dbReference type="EMBL" id="TSJ66447.1"/>
    </source>
</evidence>
<proteinExistence type="predicted"/>
<evidence type="ECO:0000313" key="2">
    <source>
        <dbReference type="Proteomes" id="UP000316425"/>
    </source>
</evidence>
<dbReference type="AlphaFoldDB" id="A0A556PPX8"/>
<keyword evidence="2" id="KW-1185">Reference proteome</keyword>
<comment type="caution">
    <text evidence="1">The sequence shown here is derived from an EMBL/GenBank/DDBJ whole genome shotgun (WGS) entry which is preliminary data.</text>
</comment>
<dbReference type="RefSeq" id="WP_144088054.1">
    <property type="nucleotide sequence ID" value="NZ_VMHE01000004.1"/>
</dbReference>
<sequence length="272" mass="32535">MKETSFLFRELKEAKQFYFFLLGKLQTDQLTMSNQTITVQSDTTASPVELVELIYPFVLEHYGTKISHFILEKQFYFEKEERDQIIPYIVTLSATPKFVHSQFQYSLYERLVQFLYEESNELISFDKMYQQLFLQDHNWVELVGFGIEEWKQELIYQEKMNELRGQLDIYANVHDKVIVVLDHQQEPVVMDKHARLISNDVLLESKYRFTQETEDMLKHAEVLRKLLLINPEKIIVYTAKNQTHNLYAIMNVFQEKVEIRSLGKFPFLHVKK</sequence>
<dbReference type="Pfam" id="PF08812">
    <property type="entry name" value="YtxC"/>
    <property type="match status" value="1"/>
</dbReference>
<reference evidence="1 2" key="1">
    <citation type="submission" date="2019-07" db="EMBL/GenBank/DDBJ databases">
        <title>Allobacillus sp. nov. SKP isolated from shrimp paste of Euphausiacea.</title>
        <authorList>
            <person name="Kanchanasin P."/>
            <person name="Tanasupawat S."/>
            <person name="Shi W."/>
            <person name="Wu L."/>
            <person name="Ma J."/>
        </authorList>
    </citation>
    <scope>NUCLEOTIDE SEQUENCE [LARGE SCALE GENOMIC DNA]</scope>
    <source>
        <strain evidence="1 2">SKP4-8</strain>
    </source>
</reference>